<name>A0A0E9UE38_ANGAN</name>
<reference evidence="1" key="1">
    <citation type="submission" date="2014-11" db="EMBL/GenBank/DDBJ databases">
        <authorList>
            <person name="Amaro Gonzalez C."/>
        </authorList>
    </citation>
    <scope>NUCLEOTIDE SEQUENCE</scope>
</reference>
<protein>
    <submittedName>
        <fullName evidence="1">Uncharacterized protein</fullName>
    </submittedName>
</protein>
<dbReference type="AlphaFoldDB" id="A0A0E9UE38"/>
<accession>A0A0E9UE38</accession>
<evidence type="ECO:0000313" key="1">
    <source>
        <dbReference type="EMBL" id="JAH64124.1"/>
    </source>
</evidence>
<proteinExistence type="predicted"/>
<dbReference type="EMBL" id="GBXM01044453">
    <property type="protein sequence ID" value="JAH64124.1"/>
    <property type="molecule type" value="Transcribed_RNA"/>
</dbReference>
<sequence length="33" mass="3853">MVKKAVDLRLKWTAITVQSQGARYSEELLYINQ</sequence>
<organism evidence="1">
    <name type="scientific">Anguilla anguilla</name>
    <name type="common">European freshwater eel</name>
    <name type="synonym">Muraena anguilla</name>
    <dbReference type="NCBI Taxonomy" id="7936"/>
    <lineage>
        <taxon>Eukaryota</taxon>
        <taxon>Metazoa</taxon>
        <taxon>Chordata</taxon>
        <taxon>Craniata</taxon>
        <taxon>Vertebrata</taxon>
        <taxon>Euteleostomi</taxon>
        <taxon>Actinopterygii</taxon>
        <taxon>Neopterygii</taxon>
        <taxon>Teleostei</taxon>
        <taxon>Anguilliformes</taxon>
        <taxon>Anguillidae</taxon>
        <taxon>Anguilla</taxon>
    </lineage>
</organism>
<reference evidence="1" key="2">
    <citation type="journal article" date="2015" name="Fish Shellfish Immunol.">
        <title>Early steps in the European eel (Anguilla anguilla)-Vibrio vulnificus interaction in the gills: Role of the RtxA13 toxin.</title>
        <authorList>
            <person name="Callol A."/>
            <person name="Pajuelo D."/>
            <person name="Ebbesson L."/>
            <person name="Teles M."/>
            <person name="MacKenzie S."/>
            <person name="Amaro C."/>
        </authorList>
    </citation>
    <scope>NUCLEOTIDE SEQUENCE</scope>
</reference>